<dbReference type="EMBL" id="JWJG01000028">
    <property type="protein sequence ID" value="KIF83052.1"/>
    <property type="molecule type" value="Genomic_DNA"/>
</dbReference>
<evidence type="ECO:0000259" key="1">
    <source>
        <dbReference type="Pfam" id="PF14020"/>
    </source>
</evidence>
<dbReference type="AlphaFoldDB" id="A0A0C1YR20"/>
<proteinExistence type="predicted"/>
<feature type="domain" description="DUF4236" evidence="1">
    <location>
        <begin position="3"/>
        <end position="53"/>
    </location>
</feature>
<comment type="caution">
    <text evidence="2">The sequence shown here is derived from an EMBL/GenBank/DDBJ whole genome shotgun (WGS) entry which is preliminary data.</text>
</comment>
<dbReference type="Pfam" id="PF14020">
    <property type="entry name" value="DUF4236"/>
    <property type="match status" value="1"/>
</dbReference>
<evidence type="ECO:0000313" key="2">
    <source>
        <dbReference type="EMBL" id="KIF83052.1"/>
    </source>
</evidence>
<reference evidence="2 3" key="1">
    <citation type="submission" date="2014-12" db="EMBL/GenBank/DDBJ databases">
        <title>Denitrispirillum autotrophicum gen. nov., sp. nov., Denitrifying, Facultatively Autotrophic Bacteria Isolated from Rice Paddy Soil.</title>
        <authorList>
            <person name="Ishii S."/>
            <person name="Ashida N."/>
            <person name="Ohno H."/>
            <person name="Otsuka S."/>
            <person name="Yokota A."/>
            <person name="Senoo K."/>
        </authorList>
    </citation>
    <scope>NUCLEOTIDE SEQUENCE [LARGE SCALE GENOMIC DNA]</scope>
    <source>
        <strain evidence="2 3">TSA66</strain>
    </source>
</reference>
<dbReference type="InterPro" id="IPR025330">
    <property type="entry name" value="DUF4236"/>
</dbReference>
<sequence>MGFYLRKSVSVGPFRFNFSKSGVGVSTGFKGFRVGTGPRGNYISVGRGGLYYRATLPASSSQPSVPSTPRYQPPMPEAQPGVGPMVAIESAPVSAMQDTSSADLLNELNGKAKRPNYWKWTAGASLVALWLIPSTAPSWLTPFAAILLTGLTAYIGVRDTVAKTAVLCYELDQANEQAFEKLHEAFRALSSCRKTWRVDARAAVHDSKYHAGAGALVQRKDAQFGKGLPPKVKSNLEVPFVKAGPMSLYFMPDRVLVYSSSGVGTVTYKDLRFEGMSRQFIESESVPSDATVVGHTWKYVNKKGGPDKRFKDNKQLPIALYEEISFKSASGLNEVYQLSKHSLIDAVKDSLKTMERVLPA</sequence>
<evidence type="ECO:0000313" key="3">
    <source>
        <dbReference type="Proteomes" id="UP000031572"/>
    </source>
</evidence>
<dbReference type="RefSeq" id="WP_040041684.1">
    <property type="nucleotide sequence ID" value="NZ_JWJG01000028.1"/>
</dbReference>
<dbReference type="OrthoDB" id="9806903at2"/>
<dbReference type="STRING" id="709839.TSA66_22995"/>
<gene>
    <name evidence="2" type="ORF">TSA66_22995</name>
</gene>
<protein>
    <recommendedName>
        <fullName evidence="1">DUF4236 domain-containing protein</fullName>
    </recommendedName>
</protein>
<organism evidence="2 3">
    <name type="scientific">Noviherbaspirillum autotrophicum</name>
    <dbReference type="NCBI Taxonomy" id="709839"/>
    <lineage>
        <taxon>Bacteria</taxon>
        <taxon>Pseudomonadati</taxon>
        <taxon>Pseudomonadota</taxon>
        <taxon>Betaproteobacteria</taxon>
        <taxon>Burkholderiales</taxon>
        <taxon>Oxalobacteraceae</taxon>
        <taxon>Noviherbaspirillum</taxon>
    </lineage>
</organism>
<dbReference type="Proteomes" id="UP000031572">
    <property type="component" value="Unassembled WGS sequence"/>
</dbReference>
<accession>A0A0C1YR20</accession>
<name>A0A0C1YR20_9BURK</name>
<keyword evidence="3" id="KW-1185">Reference proteome</keyword>